<comment type="caution">
    <text evidence="5">The sequence shown here is derived from an EMBL/GenBank/DDBJ whole genome shotgun (WGS) entry which is preliminary data.</text>
</comment>
<dbReference type="InterPro" id="IPR012678">
    <property type="entry name" value="Ribosomal_uL23/eL15/eS24_sf"/>
</dbReference>
<dbReference type="GO" id="GO:0003735">
    <property type="term" value="F:structural constituent of ribosome"/>
    <property type="evidence" value="ECO:0007669"/>
    <property type="project" value="InterPro"/>
</dbReference>
<dbReference type="AlphaFoldDB" id="A0A1F5DFT6"/>
<comment type="similarity">
    <text evidence="1">Belongs to the universal ribosomal protein uL23 family.</text>
</comment>
<dbReference type="EMBL" id="MEZJ01000024">
    <property type="protein sequence ID" value="OGD53934.1"/>
    <property type="molecule type" value="Genomic_DNA"/>
</dbReference>
<organism evidence="5 6">
    <name type="scientific">Candidatus Beckwithbacteria bacterium RBG_13_35_6</name>
    <dbReference type="NCBI Taxonomy" id="1797456"/>
    <lineage>
        <taxon>Bacteria</taxon>
        <taxon>Candidatus Beckwithiibacteriota</taxon>
    </lineage>
</organism>
<evidence type="ECO:0000256" key="1">
    <source>
        <dbReference type="ARBA" id="ARBA00006700"/>
    </source>
</evidence>
<keyword evidence="3" id="KW-0687">Ribonucleoprotein</keyword>
<dbReference type="GO" id="GO:1990904">
    <property type="term" value="C:ribonucleoprotein complex"/>
    <property type="evidence" value="ECO:0007669"/>
    <property type="project" value="UniProtKB-KW"/>
</dbReference>
<sequence length="84" mass="9717">MQDAKLYKFTFAVAKDAHKNQVKKAVEEYFKVNVKKINLLKIKGKLKKVGKLKRKTIKEADWKKAVVQVKEGQKIDLFEIAQGK</sequence>
<keyword evidence="2 5" id="KW-0689">Ribosomal protein</keyword>
<dbReference type="SUPFAM" id="SSF54189">
    <property type="entry name" value="Ribosomal proteins S24e, L23 and L15e"/>
    <property type="match status" value="1"/>
</dbReference>
<dbReference type="GO" id="GO:0006412">
    <property type="term" value="P:translation"/>
    <property type="evidence" value="ECO:0007669"/>
    <property type="project" value="InterPro"/>
</dbReference>
<evidence type="ECO:0000256" key="2">
    <source>
        <dbReference type="ARBA" id="ARBA00022980"/>
    </source>
</evidence>
<gene>
    <name evidence="5" type="ORF">A3J78_01575</name>
</gene>
<reference evidence="5 6" key="1">
    <citation type="journal article" date="2016" name="Nat. Commun.">
        <title>Thousands of microbial genomes shed light on interconnected biogeochemical processes in an aquifer system.</title>
        <authorList>
            <person name="Anantharaman K."/>
            <person name="Brown C.T."/>
            <person name="Hug L.A."/>
            <person name="Sharon I."/>
            <person name="Castelle C.J."/>
            <person name="Probst A.J."/>
            <person name="Thomas B.C."/>
            <person name="Singh A."/>
            <person name="Wilkins M.J."/>
            <person name="Karaoz U."/>
            <person name="Brodie E.L."/>
            <person name="Williams K.H."/>
            <person name="Hubbard S.S."/>
            <person name="Banfield J.F."/>
        </authorList>
    </citation>
    <scope>NUCLEOTIDE SEQUENCE [LARGE SCALE GENOMIC DNA]</scope>
</reference>
<dbReference type="GO" id="GO:0005840">
    <property type="term" value="C:ribosome"/>
    <property type="evidence" value="ECO:0007669"/>
    <property type="project" value="UniProtKB-KW"/>
</dbReference>
<dbReference type="Pfam" id="PF00276">
    <property type="entry name" value="Ribosomal_L23"/>
    <property type="match status" value="1"/>
</dbReference>
<evidence type="ECO:0000313" key="6">
    <source>
        <dbReference type="Proteomes" id="UP000178758"/>
    </source>
</evidence>
<protein>
    <recommendedName>
        <fullName evidence="4">50S ribosomal protein L23</fullName>
    </recommendedName>
</protein>
<dbReference type="Proteomes" id="UP000178758">
    <property type="component" value="Unassembled WGS sequence"/>
</dbReference>
<evidence type="ECO:0000256" key="4">
    <source>
        <dbReference type="ARBA" id="ARBA00035481"/>
    </source>
</evidence>
<accession>A0A1F5DFT6</accession>
<dbReference type="Gene3D" id="3.30.70.330">
    <property type="match status" value="1"/>
</dbReference>
<evidence type="ECO:0000313" key="5">
    <source>
        <dbReference type="EMBL" id="OGD53934.1"/>
    </source>
</evidence>
<dbReference type="InterPro" id="IPR013025">
    <property type="entry name" value="Ribosomal_uL23-like"/>
</dbReference>
<dbReference type="InterPro" id="IPR012677">
    <property type="entry name" value="Nucleotide-bd_a/b_plait_sf"/>
</dbReference>
<proteinExistence type="inferred from homology"/>
<evidence type="ECO:0000256" key="3">
    <source>
        <dbReference type="ARBA" id="ARBA00023274"/>
    </source>
</evidence>
<name>A0A1F5DFT6_9BACT</name>